<feature type="binding site" evidence="7">
    <location>
        <position position="55"/>
    </location>
    <ligand>
        <name>Zn(2+)</name>
        <dbReference type="ChEBI" id="CHEBI:29105"/>
        <label>1</label>
    </ligand>
</feature>
<keyword evidence="6 7" id="KW-0862">Zinc</keyword>
<comment type="function">
    <text evidence="7">Thiolesterase that catalyzes the hydrolysis of S-D-lactoyl-glutathione to form glutathione and D-lactic acid.</text>
</comment>
<proteinExistence type="inferred from homology"/>
<dbReference type="InterPro" id="IPR035680">
    <property type="entry name" value="Clx_II_MBL"/>
</dbReference>
<evidence type="ECO:0000256" key="3">
    <source>
        <dbReference type="ARBA" id="ARBA00006759"/>
    </source>
</evidence>
<reference evidence="10" key="2">
    <citation type="journal article" date="2016" name="Genome Announc.">
        <title>Draft Genome Sequences of Two Novel Amoeba-Resistant Intranuclear Bacteria, 'Candidatus Berkiella cookevillensis' and 'Candidatus Berkiella aquae'.</title>
        <authorList>
            <person name="Mehari Y.T."/>
            <person name="Arivett B.A."/>
            <person name="Farone A.L."/>
            <person name="Gunderson J.H."/>
            <person name="Farone M.B."/>
        </authorList>
    </citation>
    <scope>NUCLEOTIDE SEQUENCE</scope>
    <source>
        <strain evidence="10">HT99</strain>
    </source>
</reference>
<dbReference type="UniPathway" id="UPA00619">
    <property type="reaction ID" value="UER00676"/>
</dbReference>
<dbReference type="SMART" id="SM00849">
    <property type="entry name" value="Lactamase_B"/>
    <property type="match status" value="1"/>
</dbReference>
<feature type="binding site" evidence="7">
    <location>
        <position position="131"/>
    </location>
    <ligand>
        <name>Zn(2+)</name>
        <dbReference type="ChEBI" id="CHEBI:29105"/>
        <label>1</label>
    </ligand>
</feature>
<dbReference type="Pfam" id="PF00753">
    <property type="entry name" value="Lactamase_B"/>
    <property type="match status" value="1"/>
</dbReference>
<evidence type="ECO:0000313" key="10">
    <source>
        <dbReference type="EMBL" id="MCS5711708.1"/>
    </source>
</evidence>
<dbReference type="PIRSF" id="PIRSF005457">
    <property type="entry name" value="Glx"/>
    <property type="match status" value="1"/>
</dbReference>
<gene>
    <name evidence="7 9" type="primary">gloB</name>
    <name evidence="10" type="ORF">HT99x_009695</name>
    <name evidence="9" type="ORF">HT99x_02496</name>
</gene>
<dbReference type="PANTHER" id="PTHR43705">
    <property type="entry name" value="HYDROXYACYLGLUTATHIONE HYDROLASE"/>
    <property type="match status" value="1"/>
</dbReference>
<keyword evidence="4 7" id="KW-0479">Metal-binding</keyword>
<dbReference type="Pfam" id="PF16123">
    <property type="entry name" value="HAGH_C"/>
    <property type="match status" value="1"/>
</dbReference>
<comment type="catalytic activity">
    <reaction evidence="1 7">
        <text>an S-(2-hydroxyacyl)glutathione + H2O = a 2-hydroxy carboxylate + glutathione + H(+)</text>
        <dbReference type="Rhea" id="RHEA:21864"/>
        <dbReference type="ChEBI" id="CHEBI:15377"/>
        <dbReference type="ChEBI" id="CHEBI:15378"/>
        <dbReference type="ChEBI" id="CHEBI:57925"/>
        <dbReference type="ChEBI" id="CHEBI:58896"/>
        <dbReference type="ChEBI" id="CHEBI:71261"/>
        <dbReference type="EC" id="3.1.2.6"/>
    </reaction>
</comment>
<dbReference type="SUPFAM" id="SSF56281">
    <property type="entry name" value="Metallo-hydrolase/oxidoreductase"/>
    <property type="match status" value="1"/>
</dbReference>
<comment type="pathway">
    <text evidence="2 7">Secondary metabolite metabolism; methylglyoxal degradation; (R)-lactate from methylglyoxal: step 2/2.</text>
</comment>
<evidence type="ECO:0000256" key="4">
    <source>
        <dbReference type="ARBA" id="ARBA00022723"/>
    </source>
</evidence>
<protein>
    <recommendedName>
        <fullName evidence="7">Hydroxyacylglutathione hydrolase</fullName>
        <ecNumber evidence="7">3.1.2.6</ecNumber>
    </recommendedName>
    <alternativeName>
        <fullName evidence="7">Glyoxalase II</fullName>
        <shortName evidence="7">Glx II</shortName>
    </alternativeName>
</protein>
<dbReference type="GO" id="GO:0019243">
    <property type="term" value="P:methylglyoxal catabolic process to D-lactate via S-lactoyl-glutathione"/>
    <property type="evidence" value="ECO:0007669"/>
    <property type="project" value="UniProtKB-UniRule"/>
</dbReference>
<feature type="binding site" evidence="7">
    <location>
        <position position="114"/>
    </location>
    <ligand>
        <name>Zn(2+)</name>
        <dbReference type="ChEBI" id="CHEBI:29105"/>
        <label>1</label>
    </ligand>
</feature>
<dbReference type="NCBIfam" id="TIGR03413">
    <property type="entry name" value="GSH_gloB"/>
    <property type="match status" value="1"/>
</dbReference>
<comment type="similarity">
    <text evidence="3 7">Belongs to the metallo-beta-lactamase superfamily. Glyoxalase II family.</text>
</comment>
<evidence type="ECO:0000256" key="7">
    <source>
        <dbReference type="HAMAP-Rule" id="MF_01374"/>
    </source>
</evidence>
<dbReference type="PANTHER" id="PTHR43705:SF1">
    <property type="entry name" value="HYDROXYACYLGLUTATHIONE HYDROLASE GLOB"/>
    <property type="match status" value="1"/>
</dbReference>
<reference evidence="9" key="1">
    <citation type="submission" date="2015-09" db="EMBL/GenBank/DDBJ databases">
        <title>Draft Genome Sequences of Two Novel Amoeba-resistant Intranuclear Bacteria, Candidatus Berkiella cookevillensis and Candidatus Berkiella aquae.</title>
        <authorList>
            <person name="Mehari Y.T."/>
            <person name="Arivett B.A."/>
            <person name="Farone A.L."/>
            <person name="Gunderson J.H."/>
            <person name="Farone M.B."/>
        </authorList>
    </citation>
    <scope>NUCLEOTIDE SEQUENCE [LARGE SCALE GENOMIC DNA]</scope>
    <source>
        <strain evidence="9">HT99</strain>
    </source>
</reference>
<evidence type="ECO:0000256" key="1">
    <source>
        <dbReference type="ARBA" id="ARBA00001623"/>
    </source>
</evidence>
<feature type="binding site" evidence="7">
    <location>
        <position position="57"/>
    </location>
    <ligand>
        <name>Zn(2+)</name>
        <dbReference type="ChEBI" id="CHEBI:29105"/>
        <label>1</label>
    </ligand>
</feature>
<evidence type="ECO:0000313" key="9">
    <source>
        <dbReference type="EMBL" id="KRG20400.1"/>
    </source>
</evidence>
<feature type="binding site" evidence="7">
    <location>
        <position position="59"/>
    </location>
    <ligand>
        <name>Zn(2+)</name>
        <dbReference type="ChEBI" id="CHEBI:29105"/>
        <label>2</label>
    </ligand>
</feature>
<keyword evidence="11" id="KW-1185">Reference proteome</keyword>
<evidence type="ECO:0000256" key="2">
    <source>
        <dbReference type="ARBA" id="ARBA00004963"/>
    </source>
</evidence>
<dbReference type="STRING" id="295108.HT99x_02496"/>
<reference evidence="10" key="3">
    <citation type="submission" date="2021-06" db="EMBL/GenBank/DDBJ databases">
        <title>Genomic Description and Analysis of Intracellular Bacteria, Candidatus Berkiella cookevillensis and Candidatus Berkiella aquae.</title>
        <authorList>
            <person name="Kidane D.T."/>
            <person name="Mehari Y.T."/>
            <person name="Rice F.C."/>
            <person name="Arivett B.A."/>
            <person name="Farone A.L."/>
            <person name="Berk S.G."/>
            <person name="Farone M.B."/>
        </authorList>
    </citation>
    <scope>NUCLEOTIDE SEQUENCE</scope>
    <source>
        <strain evidence="10">HT99</strain>
    </source>
</reference>
<dbReference type="GO" id="GO:0004416">
    <property type="term" value="F:hydroxyacylglutathione hydrolase activity"/>
    <property type="evidence" value="ECO:0007669"/>
    <property type="project" value="UniProtKB-UniRule"/>
</dbReference>
<dbReference type="InterPro" id="IPR017782">
    <property type="entry name" value="Hydroxyacylglutathione_Hdrlase"/>
</dbReference>
<dbReference type="InterPro" id="IPR032282">
    <property type="entry name" value="HAGH_C"/>
</dbReference>
<comment type="caution">
    <text evidence="9">The sequence shown here is derived from an EMBL/GenBank/DDBJ whole genome shotgun (WGS) entry which is preliminary data.</text>
</comment>
<dbReference type="CDD" id="cd07723">
    <property type="entry name" value="hydroxyacylglutathione_hydrolase_MBL-fold"/>
    <property type="match status" value="1"/>
</dbReference>
<feature type="domain" description="Metallo-beta-lactamase" evidence="8">
    <location>
        <begin position="12"/>
        <end position="169"/>
    </location>
</feature>
<dbReference type="InterPro" id="IPR001279">
    <property type="entry name" value="Metallo-B-lactamas"/>
</dbReference>
<dbReference type="RefSeq" id="WP_075067110.1">
    <property type="nucleotide sequence ID" value="NZ_LKAJ02000001.1"/>
</dbReference>
<evidence type="ECO:0000256" key="6">
    <source>
        <dbReference type="ARBA" id="ARBA00022833"/>
    </source>
</evidence>
<feature type="binding site" evidence="7">
    <location>
        <position position="169"/>
    </location>
    <ligand>
        <name>Zn(2+)</name>
        <dbReference type="ChEBI" id="CHEBI:29105"/>
        <label>2</label>
    </ligand>
</feature>
<dbReference type="OrthoDB" id="9802248at2"/>
<dbReference type="Gene3D" id="3.60.15.10">
    <property type="entry name" value="Ribonuclease Z/Hydroxyacylglutathione hydrolase-like"/>
    <property type="match status" value="1"/>
</dbReference>
<dbReference type="HAMAP" id="MF_01374">
    <property type="entry name" value="Glyoxalase_2"/>
    <property type="match status" value="1"/>
</dbReference>
<dbReference type="EMBL" id="LKAJ02000001">
    <property type="protein sequence ID" value="MCS5711708.1"/>
    <property type="molecule type" value="Genomic_DNA"/>
</dbReference>
<dbReference type="GO" id="GO:0046872">
    <property type="term" value="F:metal ion binding"/>
    <property type="evidence" value="ECO:0007669"/>
    <property type="project" value="UniProtKB-KW"/>
</dbReference>
<evidence type="ECO:0000259" key="8">
    <source>
        <dbReference type="SMART" id="SM00849"/>
    </source>
</evidence>
<feature type="binding site" evidence="7">
    <location>
        <position position="60"/>
    </location>
    <ligand>
        <name>Zn(2+)</name>
        <dbReference type="ChEBI" id="CHEBI:29105"/>
        <label>2</label>
    </ligand>
</feature>
<name>A0A0Q9YII3_9GAMM</name>
<dbReference type="PATRIC" id="fig|1590043.3.peg.2544"/>
<evidence type="ECO:0000256" key="5">
    <source>
        <dbReference type="ARBA" id="ARBA00022801"/>
    </source>
</evidence>
<dbReference type="InterPro" id="IPR036866">
    <property type="entry name" value="RibonucZ/Hydroxyglut_hydro"/>
</dbReference>
<dbReference type="Proteomes" id="UP000051497">
    <property type="component" value="Unassembled WGS sequence"/>
</dbReference>
<feature type="binding site" evidence="7">
    <location>
        <position position="131"/>
    </location>
    <ligand>
        <name>Zn(2+)</name>
        <dbReference type="ChEBI" id="CHEBI:29105"/>
        <label>2</label>
    </ligand>
</feature>
<comment type="subunit">
    <text evidence="7">Monomer.</text>
</comment>
<dbReference type="EC" id="3.1.2.6" evidence="7"/>
<evidence type="ECO:0000313" key="11">
    <source>
        <dbReference type="Proteomes" id="UP000051497"/>
    </source>
</evidence>
<keyword evidence="5 7" id="KW-0378">Hydrolase</keyword>
<accession>A0A0Q9YII3</accession>
<dbReference type="InterPro" id="IPR050110">
    <property type="entry name" value="Glyoxalase_II_hydrolase"/>
</dbReference>
<sequence length="257" mass="28798">MNNIIAIPAFKDNYIWAIHSLEGNKIIVVDPGDASPVLDYLQANKLSLHAILITHHHFDHSGGIKALQAQFPNIAVYGSKNEFTEGVTSTIEEGSQLYFPEFNLTLNVLDIPGHTKGHIAYYNEEILFCGDTLFSCGCGKIFEGTPSQMLQSLEKLKQLSAETMMYCGHEYTKANIAFAQTVDPTNAALAQRLAEVLKCEAQGRPTLPTKLKNEFACNPFLRVNTQEIILAVQKHWNFEAIDPVTLFSHLREWKNQF</sequence>
<dbReference type="EMBL" id="LKAJ01000012">
    <property type="protein sequence ID" value="KRG20400.1"/>
    <property type="molecule type" value="Genomic_DNA"/>
</dbReference>
<comment type="cofactor">
    <cofactor evidence="7">
        <name>Zn(2+)</name>
        <dbReference type="ChEBI" id="CHEBI:29105"/>
    </cofactor>
    <text evidence="7">Binds 2 Zn(2+) ions per subunit.</text>
</comment>
<dbReference type="AlphaFoldDB" id="A0A0Q9YII3"/>
<organism evidence="9">
    <name type="scientific">Candidatus Berkiella aquae</name>
    <dbReference type="NCBI Taxonomy" id="295108"/>
    <lineage>
        <taxon>Bacteria</taxon>
        <taxon>Pseudomonadati</taxon>
        <taxon>Pseudomonadota</taxon>
        <taxon>Gammaproteobacteria</taxon>
        <taxon>Candidatus Berkiellales</taxon>
        <taxon>Candidatus Berkiellaceae</taxon>
        <taxon>Candidatus Berkiella</taxon>
    </lineage>
</organism>